<feature type="region of interest" description="Disordered" evidence="6">
    <location>
        <begin position="437"/>
        <end position="471"/>
    </location>
</feature>
<feature type="transmembrane region" description="Helical" evidence="7">
    <location>
        <begin position="177"/>
        <end position="198"/>
    </location>
</feature>
<proteinExistence type="inferred from homology"/>
<evidence type="ECO:0000256" key="3">
    <source>
        <dbReference type="ARBA" id="ARBA00022989"/>
    </source>
</evidence>
<reference evidence="9 10" key="1">
    <citation type="journal article" date="2019" name="PLoS ONE">
        <title>Comparative genome analysis indicates high evolutionary potential of pathogenicity genes in Colletotrichum tanaceti.</title>
        <authorList>
            <person name="Lelwala R.V."/>
            <person name="Korhonen P.K."/>
            <person name="Young N.D."/>
            <person name="Scott J.B."/>
            <person name="Ades P.A."/>
            <person name="Gasser R.B."/>
            <person name="Taylor P.W.J."/>
        </authorList>
    </citation>
    <scope>NUCLEOTIDE SEQUENCE [LARGE SCALE GENOMIC DNA]</scope>
    <source>
        <strain evidence="9">BRIP57314</strain>
    </source>
</reference>
<sequence length="484" mass="53318">MEPEISLLEDGAPISTSEALSVDPNETRKPLIIGVTLTVLLLSTIATLLRVYVRALRLRSWGWDDSALLASQTLVLTVGILMLVNTGFGDGLHQATLPREQFFKSQEISITAVAVYQVVSSPMASLSCFTFCFWITGADILPLLGLPKKAFPLIKATFLLQYRRVFPLPAFQKLCDVFLLFIVAFGISQVVSLCLACIPLRSLWDLTVPGRCIDFLDWWLIGSSISLVSDVAIFVMPIPLLRTVPLPLKQKIVLMAMFGLGFFTCAISAVRITTLKQSVTSDDRTYDSVIAGIWSITELSCAIICVCVPTLRPLLGGQKSRIRPPSWLRPNIDQNADTELRTRSCGSISSQKRRSQVGSTPQEREEQFDPETAGSVNPRPRPRPRPRIDLSGVPGLQPPPAASARYYESSWFDDSPGKDTIVSLARVDTEEGVEFLDMDGPEVELPTPLKPPPRRRTDRTPTPDDDGYFSAVAWDASGRPRLAG</sequence>
<dbReference type="Proteomes" id="UP000310108">
    <property type="component" value="Unassembled WGS sequence"/>
</dbReference>
<feature type="transmembrane region" description="Helical" evidence="7">
    <location>
        <begin position="292"/>
        <end position="315"/>
    </location>
</feature>
<accession>A0A4U6X3I5</accession>
<evidence type="ECO:0000313" key="9">
    <source>
        <dbReference type="EMBL" id="TKW49473.1"/>
    </source>
</evidence>
<feature type="region of interest" description="Disordered" evidence="6">
    <location>
        <begin position="339"/>
        <end position="402"/>
    </location>
</feature>
<evidence type="ECO:0000256" key="4">
    <source>
        <dbReference type="ARBA" id="ARBA00023136"/>
    </source>
</evidence>
<dbReference type="AlphaFoldDB" id="A0A4U6X3I5"/>
<dbReference type="STRING" id="1306861.A0A4U6X3I5"/>
<keyword evidence="10" id="KW-1185">Reference proteome</keyword>
<dbReference type="InterPro" id="IPR049326">
    <property type="entry name" value="Rhodopsin_dom_fungi"/>
</dbReference>
<feature type="transmembrane region" description="Helical" evidence="7">
    <location>
        <begin position="31"/>
        <end position="53"/>
    </location>
</feature>
<evidence type="ECO:0000256" key="5">
    <source>
        <dbReference type="ARBA" id="ARBA00038359"/>
    </source>
</evidence>
<name>A0A4U6X3I5_9PEZI</name>
<comment type="subcellular location">
    <subcellularLocation>
        <location evidence="1">Membrane</location>
        <topology evidence="1">Multi-pass membrane protein</topology>
    </subcellularLocation>
</comment>
<comment type="similarity">
    <text evidence="5">Belongs to the SAT4 family.</text>
</comment>
<dbReference type="Pfam" id="PF20684">
    <property type="entry name" value="Fung_rhodopsin"/>
    <property type="match status" value="1"/>
</dbReference>
<evidence type="ECO:0000256" key="6">
    <source>
        <dbReference type="SAM" id="MobiDB-lite"/>
    </source>
</evidence>
<organism evidence="9 10">
    <name type="scientific">Colletotrichum tanaceti</name>
    <dbReference type="NCBI Taxonomy" id="1306861"/>
    <lineage>
        <taxon>Eukaryota</taxon>
        <taxon>Fungi</taxon>
        <taxon>Dikarya</taxon>
        <taxon>Ascomycota</taxon>
        <taxon>Pezizomycotina</taxon>
        <taxon>Sordariomycetes</taxon>
        <taxon>Hypocreomycetidae</taxon>
        <taxon>Glomerellales</taxon>
        <taxon>Glomerellaceae</taxon>
        <taxon>Colletotrichum</taxon>
        <taxon>Colletotrichum destructivum species complex</taxon>
    </lineage>
</organism>
<evidence type="ECO:0000256" key="7">
    <source>
        <dbReference type="SAM" id="Phobius"/>
    </source>
</evidence>
<feature type="transmembrane region" description="Helical" evidence="7">
    <location>
        <begin position="65"/>
        <end position="84"/>
    </location>
</feature>
<feature type="compositionally biased region" description="Polar residues" evidence="6">
    <location>
        <begin position="344"/>
        <end position="361"/>
    </location>
</feature>
<protein>
    <recommendedName>
        <fullName evidence="8">Rhodopsin domain-containing protein</fullName>
    </recommendedName>
</protein>
<evidence type="ECO:0000259" key="8">
    <source>
        <dbReference type="Pfam" id="PF20684"/>
    </source>
</evidence>
<evidence type="ECO:0000256" key="2">
    <source>
        <dbReference type="ARBA" id="ARBA00022692"/>
    </source>
</evidence>
<dbReference type="GO" id="GO:0016020">
    <property type="term" value="C:membrane"/>
    <property type="evidence" value="ECO:0007669"/>
    <property type="project" value="UniProtKB-SubCell"/>
</dbReference>
<gene>
    <name evidence="9" type="ORF">CTA1_2878</name>
</gene>
<keyword evidence="2 7" id="KW-0812">Transmembrane</keyword>
<evidence type="ECO:0000313" key="10">
    <source>
        <dbReference type="Proteomes" id="UP000310108"/>
    </source>
</evidence>
<feature type="transmembrane region" description="Helical" evidence="7">
    <location>
        <begin position="123"/>
        <end position="146"/>
    </location>
</feature>
<comment type="caution">
    <text evidence="9">The sequence shown here is derived from an EMBL/GenBank/DDBJ whole genome shotgun (WGS) entry which is preliminary data.</text>
</comment>
<keyword evidence="3 7" id="KW-1133">Transmembrane helix</keyword>
<feature type="domain" description="Rhodopsin" evidence="8">
    <location>
        <begin position="150"/>
        <end position="315"/>
    </location>
</feature>
<dbReference type="PANTHER" id="PTHR33048">
    <property type="entry name" value="PTH11-LIKE INTEGRAL MEMBRANE PROTEIN (AFU_ORTHOLOGUE AFUA_5G11245)"/>
    <property type="match status" value="1"/>
</dbReference>
<dbReference type="PANTHER" id="PTHR33048:SF123">
    <property type="entry name" value="INTEGRAL MEMBRANE PROTEIN"/>
    <property type="match status" value="1"/>
</dbReference>
<feature type="transmembrane region" description="Helical" evidence="7">
    <location>
        <begin position="252"/>
        <end position="272"/>
    </location>
</feature>
<keyword evidence="4 7" id="KW-0472">Membrane</keyword>
<dbReference type="InterPro" id="IPR052337">
    <property type="entry name" value="SAT4-like"/>
</dbReference>
<dbReference type="EMBL" id="PJEX01000533">
    <property type="protein sequence ID" value="TKW49473.1"/>
    <property type="molecule type" value="Genomic_DNA"/>
</dbReference>
<feature type="transmembrane region" description="Helical" evidence="7">
    <location>
        <begin position="218"/>
        <end position="240"/>
    </location>
</feature>
<evidence type="ECO:0000256" key="1">
    <source>
        <dbReference type="ARBA" id="ARBA00004141"/>
    </source>
</evidence>